<name>A0A4Z2INC2_9TELE</name>
<dbReference type="Proteomes" id="UP000314294">
    <property type="component" value="Unassembled WGS sequence"/>
</dbReference>
<dbReference type="EMBL" id="SRLO01000066">
    <property type="protein sequence ID" value="TNN79218.1"/>
    <property type="molecule type" value="Genomic_DNA"/>
</dbReference>
<organism evidence="2 3">
    <name type="scientific">Liparis tanakae</name>
    <name type="common">Tanaka's snailfish</name>
    <dbReference type="NCBI Taxonomy" id="230148"/>
    <lineage>
        <taxon>Eukaryota</taxon>
        <taxon>Metazoa</taxon>
        <taxon>Chordata</taxon>
        <taxon>Craniata</taxon>
        <taxon>Vertebrata</taxon>
        <taxon>Euteleostomi</taxon>
        <taxon>Actinopterygii</taxon>
        <taxon>Neopterygii</taxon>
        <taxon>Teleostei</taxon>
        <taxon>Neoteleostei</taxon>
        <taxon>Acanthomorphata</taxon>
        <taxon>Eupercaria</taxon>
        <taxon>Perciformes</taxon>
        <taxon>Cottioidei</taxon>
        <taxon>Cottales</taxon>
        <taxon>Liparidae</taxon>
        <taxon>Liparis</taxon>
    </lineage>
</organism>
<sequence length="91" mass="9992">MKPDPLKVLIHPDGPARCELVKVKALQYEGKSHVEEEVRRLSLRHTVSSEDGMMERNSLKDLRRTPSVSSATQRTCGTSLGNSLDSSASSV</sequence>
<protein>
    <submittedName>
        <fullName evidence="2">Uncharacterized protein</fullName>
    </submittedName>
</protein>
<evidence type="ECO:0000313" key="3">
    <source>
        <dbReference type="Proteomes" id="UP000314294"/>
    </source>
</evidence>
<feature type="compositionally biased region" description="Low complexity" evidence="1">
    <location>
        <begin position="79"/>
        <end position="91"/>
    </location>
</feature>
<feature type="compositionally biased region" description="Polar residues" evidence="1">
    <location>
        <begin position="66"/>
        <end position="78"/>
    </location>
</feature>
<feature type="region of interest" description="Disordered" evidence="1">
    <location>
        <begin position="61"/>
        <end position="91"/>
    </location>
</feature>
<dbReference type="AlphaFoldDB" id="A0A4Z2INC2"/>
<comment type="caution">
    <text evidence="2">The sequence shown here is derived from an EMBL/GenBank/DDBJ whole genome shotgun (WGS) entry which is preliminary data.</text>
</comment>
<evidence type="ECO:0000256" key="1">
    <source>
        <dbReference type="SAM" id="MobiDB-lite"/>
    </source>
</evidence>
<reference evidence="2 3" key="1">
    <citation type="submission" date="2019-03" db="EMBL/GenBank/DDBJ databases">
        <title>First draft genome of Liparis tanakae, snailfish: a comprehensive survey of snailfish specific genes.</title>
        <authorList>
            <person name="Kim W."/>
            <person name="Song I."/>
            <person name="Jeong J.-H."/>
            <person name="Kim D."/>
            <person name="Kim S."/>
            <person name="Ryu S."/>
            <person name="Song J.Y."/>
            <person name="Lee S.K."/>
        </authorList>
    </citation>
    <scope>NUCLEOTIDE SEQUENCE [LARGE SCALE GENOMIC DNA]</scope>
    <source>
        <tissue evidence="2">Muscle</tissue>
    </source>
</reference>
<evidence type="ECO:0000313" key="2">
    <source>
        <dbReference type="EMBL" id="TNN79218.1"/>
    </source>
</evidence>
<accession>A0A4Z2INC2</accession>
<keyword evidence="3" id="KW-1185">Reference proteome</keyword>
<gene>
    <name evidence="2" type="ORF">EYF80_010462</name>
</gene>
<proteinExistence type="predicted"/>